<name>A0A9P0TUF6_PIEBR</name>
<dbReference type="Proteomes" id="UP001152562">
    <property type="component" value="Unassembled WGS sequence"/>
</dbReference>
<accession>A0A9P0TUF6</accession>
<protein>
    <submittedName>
        <fullName evidence="3">Uncharacterized protein</fullName>
    </submittedName>
</protein>
<feature type="compositionally biased region" description="Basic and acidic residues" evidence="1">
    <location>
        <begin position="534"/>
        <end position="544"/>
    </location>
</feature>
<feature type="compositionally biased region" description="Polar residues" evidence="1">
    <location>
        <begin position="491"/>
        <end position="505"/>
    </location>
</feature>
<keyword evidence="4" id="KW-1185">Reference proteome</keyword>
<feature type="chain" id="PRO_5040333334" evidence="2">
    <location>
        <begin position="17"/>
        <end position="644"/>
    </location>
</feature>
<feature type="signal peptide" evidence="2">
    <location>
        <begin position="1"/>
        <end position="16"/>
    </location>
</feature>
<feature type="compositionally biased region" description="Basic and acidic residues" evidence="1">
    <location>
        <begin position="509"/>
        <end position="525"/>
    </location>
</feature>
<evidence type="ECO:0000256" key="1">
    <source>
        <dbReference type="SAM" id="MobiDB-lite"/>
    </source>
</evidence>
<evidence type="ECO:0000313" key="3">
    <source>
        <dbReference type="EMBL" id="CAH4035620.1"/>
    </source>
</evidence>
<feature type="region of interest" description="Disordered" evidence="1">
    <location>
        <begin position="481"/>
        <end position="548"/>
    </location>
</feature>
<reference evidence="3" key="1">
    <citation type="submission" date="2022-05" db="EMBL/GenBank/DDBJ databases">
        <authorList>
            <person name="Okamura Y."/>
        </authorList>
    </citation>
    <scope>NUCLEOTIDE SEQUENCE</scope>
</reference>
<feature type="compositionally biased region" description="Basic and acidic residues" evidence="1">
    <location>
        <begin position="481"/>
        <end position="490"/>
    </location>
</feature>
<comment type="caution">
    <text evidence="3">The sequence shown here is derived from an EMBL/GenBank/DDBJ whole genome shotgun (WGS) entry which is preliminary data.</text>
</comment>
<organism evidence="3 4">
    <name type="scientific">Pieris brassicae</name>
    <name type="common">White butterfly</name>
    <name type="synonym">Large white butterfly</name>
    <dbReference type="NCBI Taxonomy" id="7116"/>
    <lineage>
        <taxon>Eukaryota</taxon>
        <taxon>Metazoa</taxon>
        <taxon>Ecdysozoa</taxon>
        <taxon>Arthropoda</taxon>
        <taxon>Hexapoda</taxon>
        <taxon>Insecta</taxon>
        <taxon>Pterygota</taxon>
        <taxon>Neoptera</taxon>
        <taxon>Endopterygota</taxon>
        <taxon>Lepidoptera</taxon>
        <taxon>Glossata</taxon>
        <taxon>Ditrysia</taxon>
        <taxon>Papilionoidea</taxon>
        <taxon>Pieridae</taxon>
        <taxon>Pierinae</taxon>
        <taxon>Pieris</taxon>
    </lineage>
</organism>
<sequence>MDKLIIFLTLWSLSHAAYTSRMASISRFRAPTAFRPGVVLQRAPYPPRLMPVHRAPFVVYRNMPHRYSIKPMSPVVTRNVFSMPWQTTARIPVSVTPEYDYARAASQTVIRTDGAIHTIPAPNLSLAEKPIVVADVGNIEGSDLHIASEAVKPTYEVTENNGETQPVKLQTKIDVPAGFTKANSEPSFDVNLHDATPQFNPEYVQVQTPAIAPQEFSVQRFNGLPSHQDLIQSGAEGLIIPPDAFYQSDPLFLEKLQNQLLQKYPAVQFIPYTPTQMPSQIQQFQPTPFYFNNDHVIRQQPMSFIVNENRNIVQRQTQEGTVENLHPQIFIANNVTEIITASPEISTMSAAEITTVNIMETQNKTNTTKVEENKSEDNRTNPIYYTQLGPNISNITPIGFHAAVNNNINTSLEQSKAAIEKSDIITENTTTPSTTPSVDTINYLDTKKPETNEISKDYNNFIPSFEKPAESVNIAYSILRSSDKDSHNPKENGSASAGQEFSKTAGQVKEARIKEDKVSNTERSRSSRQPEQIVTEKRSADMGSKKVVKAKIPPKSKLTFDDRTGEPVLRVYASYLDSPARKEAITTKLTNLKHLREAITKRQEHIEKVDAATINDLAMDVNQFGMKIKAKNTDSLHSLDEYNK</sequence>
<keyword evidence="2" id="KW-0732">Signal</keyword>
<dbReference type="AlphaFoldDB" id="A0A9P0TUF6"/>
<dbReference type="EMBL" id="CALOZG010000042">
    <property type="protein sequence ID" value="CAH4035620.1"/>
    <property type="molecule type" value="Genomic_DNA"/>
</dbReference>
<evidence type="ECO:0000313" key="4">
    <source>
        <dbReference type="Proteomes" id="UP001152562"/>
    </source>
</evidence>
<gene>
    <name evidence="3" type="ORF">PIBRA_LOCUS11667</name>
</gene>
<proteinExistence type="predicted"/>
<evidence type="ECO:0000256" key="2">
    <source>
        <dbReference type="SAM" id="SignalP"/>
    </source>
</evidence>